<reference evidence="2 3" key="1">
    <citation type="submission" date="2020-01" db="EMBL/GenBank/DDBJ databases">
        <title>Muriicola jejuensis KCTC 22299.</title>
        <authorList>
            <person name="Wang G."/>
        </authorList>
    </citation>
    <scope>NUCLEOTIDE SEQUENCE [LARGE SCALE GENOMIC DNA]</scope>
    <source>
        <strain evidence="2 3">KCTC 22299</strain>
    </source>
</reference>
<keyword evidence="3" id="KW-1185">Reference proteome</keyword>
<dbReference type="PANTHER" id="PTHR33993:SF2">
    <property type="entry name" value="VOC DOMAIN-CONTAINING PROTEIN"/>
    <property type="match status" value="1"/>
</dbReference>
<feature type="domain" description="VOC" evidence="1">
    <location>
        <begin position="5"/>
        <end position="125"/>
    </location>
</feature>
<gene>
    <name evidence="2" type="ORF">GWK09_10720</name>
</gene>
<dbReference type="Gene3D" id="3.10.180.10">
    <property type="entry name" value="2,3-Dihydroxybiphenyl 1,2-Dioxygenase, domain 1"/>
    <property type="match status" value="1"/>
</dbReference>
<dbReference type="PANTHER" id="PTHR33993">
    <property type="entry name" value="GLYOXALASE-RELATED"/>
    <property type="match status" value="1"/>
</dbReference>
<organism evidence="2 3">
    <name type="scientific">Muriicola jejuensis</name>
    <dbReference type="NCBI Taxonomy" id="504488"/>
    <lineage>
        <taxon>Bacteria</taxon>
        <taxon>Pseudomonadati</taxon>
        <taxon>Bacteroidota</taxon>
        <taxon>Flavobacteriia</taxon>
        <taxon>Flavobacteriales</taxon>
        <taxon>Flavobacteriaceae</taxon>
        <taxon>Muriicola</taxon>
    </lineage>
</organism>
<dbReference type="InterPro" id="IPR029068">
    <property type="entry name" value="Glyas_Bleomycin-R_OHBP_Dase"/>
</dbReference>
<sequence>MEANMVGWFEIPVTDMDRARKFYEEVFDLKIQVQDLNELQMGIFPFAEGKSGAWGALVKHPDFYHPSTSDGPLLYFSSKDVKIQADRVDRAGGKLLQPKKLISEGVGYMALFVDSEGNRIALHSRH</sequence>
<dbReference type="InterPro" id="IPR037523">
    <property type="entry name" value="VOC_core"/>
</dbReference>
<dbReference type="CDD" id="cd07247">
    <property type="entry name" value="SgaA_N_like"/>
    <property type="match status" value="1"/>
</dbReference>
<evidence type="ECO:0000313" key="2">
    <source>
        <dbReference type="EMBL" id="NER10991.1"/>
    </source>
</evidence>
<name>A0A6P0UCI1_9FLAO</name>
<dbReference type="Pfam" id="PF00903">
    <property type="entry name" value="Glyoxalase"/>
    <property type="match status" value="1"/>
</dbReference>
<accession>A0A6P0UCI1</accession>
<dbReference type="EMBL" id="JAABOP010000002">
    <property type="protein sequence ID" value="NER10991.1"/>
    <property type="molecule type" value="Genomic_DNA"/>
</dbReference>
<evidence type="ECO:0000259" key="1">
    <source>
        <dbReference type="PROSITE" id="PS51819"/>
    </source>
</evidence>
<dbReference type="SUPFAM" id="SSF54593">
    <property type="entry name" value="Glyoxalase/Bleomycin resistance protein/Dihydroxybiphenyl dioxygenase"/>
    <property type="match status" value="1"/>
</dbReference>
<dbReference type="InterPro" id="IPR052164">
    <property type="entry name" value="Anthracycline_SecMetBiosynth"/>
</dbReference>
<evidence type="ECO:0000313" key="3">
    <source>
        <dbReference type="Proteomes" id="UP000468443"/>
    </source>
</evidence>
<proteinExistence type="predicted"/>
<dbReference type="RefSeq" id="WP_163693390.1">
    <property type="nucleotide sequence ID" value="NZ_FXTW01000002.1"/>
</dbReference>
<dbReference type="PROSITE" id="PS51819">
    <property type="entry name" value="VOC"/>
    <property type="match status" value="1"/>
</dbReference>
<comment type="caution">
    <text evidence="2">The sequence shown here is derived from an EMBL/GenBank/DDBJ whole genome shotgun (WGS) entry which is preliminary data.</text>
</comment>
<dbReference type="AlphaFoldDB" id="A0A6P0UCI1"/>
<dbReference type="InterPro" id="IPR004360">
    <property type="entry name" value="Glyas_Fos-R_dOase_dom"/>
</dbReference>
<dbReference type="Proteomes" id="UP000468443">
    <property type="component" value="Unassembled WGS sequence"/>
</dbReference>
<protein>
    <submittedName>
        <fullName evidence="2">VOC family protein</fullName>
    </submittedName>
</protein>